<dbReference type="EMBL" id="MIGC01002743">
    <property type="protein sequence ID" value="PHJ20480.1"/>
    <property type="molecule type" value="Genomic_DNA"/>
</dbReference>
<gene>
    <name evidence="2" type="ORF">CSUI_005682</name>
</gene>
<dbReference type="VEuPathDB" id="ToxoDB:CSUI_005682"/>
<feature type="compositionally biased region" description="Basic and acidic residues" evidence="1">
    <location>
        <begin position="61"/>
        <end position="73"/>
    </location>
</feature>
<evidence type="ECO:0000256" key="1">
    <source>
        <dbReference type="SAM" id="MobiDB-lite"/>
    </source>
</evidence>
<dbReference type="RefSeq" id="XP_067922168.1">
    <property type="nucleotide sequence ID" value="XM_068065852.1"/>
</dbReference>
<feature type="non-terminal residue" evidence="2">
    <location>
        <position position="343"/>
    </location>
</feature>
<keyword evidence="3" id="KW-1185">Reference proteome</keyword>
<dbReference type="AlphaFoldDB" id="A0A2C6KIZ6"/>
<feature type="non-terminal residue" evidence="2">
    <location>
        <position position="1"/>
    </location>
</feature>
<name>A0A2C6KIZ6_9APIC</name>
<comment type="caution">
    <text evidence="2">The sequence shown here is derived from an EMBL/GenBank/DDBJ whole genome shotgun (WGS) entry which is preliminary data.</text>
</comment>
<dbReference type="GeneID" id="94429063"/>
<accession>A0A2C6KIZ6</accession>
<feature type="compositionally biased region" description="Low complexity" evidence="1">
    <location>
        <begin position="109"/>
        <end position="123"/>
    </location>
</feature>
<feature type="region of interest" description="Disordered" evidence="1">
    <location>
        <begin position="56"/>
        <end position="75"/>
    </location>
</feature>
<protein>
    <submittedName>
        <fullName evidence="2">Uncharacterized protein</fullName>
    </submittedName>
</protein>
<organism evidence="2 3">
    <name type="scientific">Cystoisospora suis</name>
    <dbReference type="NCBI Taxonomy" id="483139"/>
    <lineage>
        <taxon>Eukaryota</taxon>
        <taxon>Sar</taxon>
        <taxon>Alveolata</taxon>
        <taxon>Apicomplexa</taxon>
        <taxon>Conoidasida</taxon>
        <taxon>Coccidia</taxon>
        <taxon>Eucoccidiorida</taxon>
        <taxon>Eimeriorina</taxon>
        <taxon>Sarcocystidae</taxon>
        <taxon>Cystoisospora</taxon>
    </lineage>
</organism>
<evidence type="ECO:0000313" key="3">
    <source>
        <dbReference type="Proteomes" id="UP000221165"/>
    </source>
</evidence>
<reference evidence="2 3" key="1">
    <citation type="journal article" date="2017" name="Int. J. Parasitol.">
        <title>The genome of the protozoan parasite Cystoisospora suis and a reverse vaccinology approach to identify vaccine candidates.</title>
        <authorList>
            <person name="Palmieri N."/>
            <person name="Shrestha A."/>
            <person name="Ruttkowski B."/>
            <person name="Beck T."/>
            <person name="Vogl C."/>
            <person name="Tomley F."/>
            <person name="Blake D.P."/>
            <person name="Joachim A."/>
        </authorList>
    </citation>
    <scope>NUCLEOTIDE SEQUENCE [LARGE SCALE GENOMIC DNA]</scope>
    <source>
        <strain evidence="2 3">Wien I</strain>
    </source>
</reference>
<proteinExistence type="predicted"/>
<sequence>SFFSPAKLLRNRPSLFRTYRSSHISRLYTSPRSCRLLDSSSAPFALHRYCSLPPRPVRGPLQKETRSGGDRGDGCAVQTAKRKTENVGGNGAGFPGSRVNHSSEDEMDLPSLLPSSSSFSAKRFPPPSIARHSFPRDPGHCSMRQRGEAATPSSGFRVPSVAESPCSYSSSCVPHPRTSAEPRDPQVTLPVETTCQSPRAAGAYHPSRTSSFPSAKPIARGGDYLSNGTAGMLGQCSGDTGWSSSLSPWSPSSVTAHGNRRGVHGLTSTSVTPPISVPVPEHVGADTSIHQGCFIPEALASSSCSPRGSLSPSSLLPHTNFPKSCSRSPPAPSPAACFNFSSA</sequence>
<dbReference type="Proteomes" id="UP000221165">
    <property type="component" value="Unassembled WGS sequence"/>
</dbReference>
<feature type="region of interest" description="Disordered" evidence="1">
    <location>
        <begin position="82"/>
        <end position="159"/>
    </location>
</feature>
<evidence type="ECO:0000313" key="2">
    <source>
        <dbReference type="EMBL" id="PHJ20480.1"/>
    </source>
</evidence>